<sequence length="104" mass="11688">HSKSTHITVALVKTLAEIFLFLHNKTSADFPPPKIWWTGFSRPNSLLIWEPTESDLSPSKNGTDFFLSTNVSTRLSIRFSAVILSDIVPVLPTTKKNMVKDCTR</sequence>
<name>A0AAQ3MQR0_VIGMU</name>
<accession>A0AAQ3MQR0</accession>
<feature type="non-terminal residue" evidence="2">
    <location>
        <position position="104"/>
    </location>
</feature>
<dbReference type="AlphaFoldDB" id="A0AAQ3MQR0"/>
<feature type="signal peptide" evidence="1">
    <location>
        <begin position="1"/>
        <end position="28"/>
    </location>
</feature>
<reference evidence="2 3" key="1">
    <citation type="journal article" date="2023" name="Life. Sci Alliance">
        <title>Evolutionary insights into 3D genome organization and epigenetic landscape of Vigna mungo.</title>
        <authorList>
            <person name="Junaid A."/>
            <person name="Singh B."/>
            <person name="Bhatia S."/>
        </authorList>
    </citation>
    <scope>NUCLEOTIDE SEQUENCE [LARGE SCALE GENOMIC DNA]</scope>
    <source>
        <strain evidence="2">Urdbean</strain>
    </source>
</reference>
<evidence type="ECO:0000313" key="2">
    <source>
        <dbReference type="EMBL" id="WVY95310.1"/>
    </source>
</evidence>
<evidence type="ECO:0000256" key="1">
    <source>
        <dbReference type="SAM" id="SignalP"/>
    </source>
</evidence>
<proteinExistence type="predicted"/>
<keyword evidence="3" id="KW-1185">Reference proteome</keyword>
<feature type="chain" id="PRO_5042879882" evidence="1">
    <location>
        <begin position="29"/>
        <end position="104"/>
    </location>
</feature>
<gene>
    <name evidence="2" type="ORF">V8G54_034398</name>
</gene>
<organism evidence="2 3">
    <name type="scientific">Vigna mungo</name>
    <name type="common">Black gram</name>
    <name type="synonym">Phaseolus mungo</name>
    <dbReference type="NCBI Taxonomy" id="3915"/>
    <lineage>
        <taxon>Eukaryota</taxon>
        <taxon>Viridiplantae</taxon>
        <taxon>Streptophyta</taxon>
        <taxon>Embryophyta</taxon>
        <taxon>Tracheophyta</taxon>
        <taxon>Spermatophyta</taxon>
        <taxon>Magnoliopsida</taxon>
        <taxon>eudicotyledons</taxon>
        <taxon>Gunneridae</taxon>
        <taxon>Pentapetalae</taxon>
        <taxon>rosids</taxon>
        <taxon>fabids</taxon>
        <taxon>Fabales</taxon>
        <taxon>Fabaceae</taxon>
        <taxon>Papilionoideae</taxon>
        <taxon>50 kb inversion clade</taxon>
        <taxon>NPAAA clade</taxon>
        <taxon>indigoferoid/millettioid clade</taxon>
        <taxon>Phaseoleae</taxon>
        <taxon>Vigna</taxon>
    </lineage>
</organism>
<protein>
    <submittedName>
        <fullName evidence="2">Uncharacterized protein</fullName>
    </submittedName>
</protein>
<evidence type="ECO:0000313" key="3">
    <source>
        <dbReference type="Proteomes" id="UP001374535"/>
    </source>
</evidence>
<keyword evidence="1" id="KW-0732">Signal</keyword>
<dbReference type="EMBL" id="CP144691">
    <property type="protein sequence ID" value="WVY95310.1"/>
    <property type="molecule type" value="Genomic_DNA"/>
</dbReference>
<dbReference type="Proteomes" id="UP001374535">
    <property type="component" value="Chromosome 10"/>
</dbReference>